<comment type="PTM">
    <text evidence="13">Although the final Cys may be farnesylated, the terminal tripeptide is probably not removed, and the C-terminus is not methylated.</text>
</comment>
<dbReference type="GeneTree" id="ENSGT00950000183118"/>
<accession>A0A3Q2CXD9</accession>
<evidence type="ECO:0000256" key="7">
    <source>
        <dbReference type="ARBA" id="ARBA00022600"/>
    </source>
</evidence>
<comment type="subcellular location">
    <subcellularLocation>
        <location evidence="2 14">Cell membrane</location>
        <topology evidence="2 14">Lipid-anchor</topology>
        <orientation evidence="2 14">Cytoplasmic side</orientation>
    </subcellularLocation>
</comment>
<evidence type="ECO:0000259" key="16">
    <source>
        <dbReference type="Pfam" id="PF00723"/>
    </source>
</evidence>
<dbReference type="Pfam" id="PF00723">
    <property type="entry name" value="Glyco_hydro_15"/>
    <property type="match status" value="1"/>
</dbReference>
<keyword evidence="8 14" id="KW-0112">Calmodulin-binding</keyword>
<comment type="similarity">
    <text evidence="4 14">Belongs to the phosphorylase b kinase regulatory chain family.</text>
</comment>
<dbReference type="SUPFAM" id="SSF48208">
    <property type="entry name" value="Six-hairpin glycosidases"/>
    <property type="match status" value="1"/>
</dbReference>
<name>A0A3Q2CXD9_CYPVA</name>
<keyword evidence="10 14" id="KW-0119">Carbohydrate metabolism</keyword>
<evidence type="ECO:0000256" key="4">
    <source>
        <dbReference type="ARBA" id="ARBA00007128"/>
    </source>
</evidence>
<dbReference type="GO" id="GO:0005977">
    <property type="term" value="P:glycogen metabolic process"/>
    <property type="evidence" value="ECO:0007669"/>
    <property type="project" value="UniProtKB-UniPathway"/>
</dbReference>
<dbReference type="InterPro" id="IPR012341">
    <property type="entry name" value="6hp_glycosidase-like_sf"/>
</dbReference>
<keyword evidence="11 13" id="KW-0449">Lipoprotein</keyword>
<dbReference type="GO" id="GO:0005886">
    <property type="term" value="C:plasma membrane"/>
    <property type="evidence" value="ECO:0007669"/>
    <property type="project" value="UniProtKB-SubCell"/>
</dbReference>
<dbReference type="InterPro" id="IPR011613">
    <property type="entry name" value="GH15-like"/>
</dbReference>
<sequence>MRSRSNSGVKLDNYARIVHQTILQHQDPVTGLLPGSSDHPDAWVRDNVYSIVSVWALSLAYRKNADRDEDKAKAYELEQSVVKLMRGVLQCIMRQMDKIEKFKYSRSTKDSLHAKYNTRTCATVVGDDQWGHLQVDATSLFLLFLAQMTASGLHIIYTQDEVDVVQNLMFYIEASYKVADYGMWERGDKTNQGITELNASSIGTAKAALEALDELNLFGAKGGPGSVVHALADDIQHCQSILTSMLPRASISKEVDAGVLAILTYPAFAVEDMSIVNMTKEEIISKLQGRYGCCRFLRDGHKTPREDPNRLYYESAELKLFENIECEWPLFWTYLILDGIFSNSHEQVQEYQEALEGILIKQKDGIRLLPELYSVPPEKVEEEYMNPHSVERIPMGKCPLKWGQSLYILGKLLSEGFLAPGEIDPLNRRFSTVPKPDVVVQVSVLAETEEIKELLMKNGINVETVADIHPIHVQPSRVLSHIYARLGRNPRLGLTGRPYRRIGVLGTSKFYIIRNTIFAFTPQFIDHQQFYLALDNKMIVEMLRNEIAYLSSRWRITGRPTVTFPISQTMLTEDRSDLDPAVLATLKKLQDGYYGGARTQTGKLSEFLTTSCCAHLSFLDEADDLAQYLDHLLAHSVPKKSKHQAGGLGRFKAVATKTKEMVSLMNKAQDLNIQNVNMYLPSKLFRSSQPSLNLNLPDPSEPQEPQSSEVSISVESGIPRDESGAIDYNALVQLLKDTKSLPDQADILYILFKDKGMEWDTGLHGKGSTVKSLLSELYEKAGDLKHWGLIRMISGMLKKKVEELDSACSDLLAHQKHLTVGLPPEPREKTITAPIPPDQLAALIDEASDNNISVAILTQEIMVYLAMSIRTQPSLFSEMFRLRIGLIIQVMATELAQSLNCSGEEATESLTSLSPSELKNLLHHILSGKEFGVQRSVREVDAGVSPAISIHHLGNAGATKSERAGISKLKSDMKMGARAQSMDIESIESGRYRLPSVESLDVPDSFPGSKDSRHGQWLRRRRLDGALNRVPVGFYQKVWKILQKCHGLSIEGFVLPSSTTREMTPGEIKFSVHVETVLNRVPQPEYRQLLVEAILVLTMLADVDIPSIGSIIHVEKIVHQANDMFYKDQKDLGAEEHILEKDPSTGVCRLLYDSAPSGRFGSMTYLTKAVAVYVQDFLPSGACAVQ</sequence>
<organism evidence="18 19">
    <name type="scientific">Cyprinodon variegatus</name>
    <name type="common">Sheepshead minnow</name>
    <dbReference type="NCBI Taxonomy" id="28743"/>
    <lineage>
        <taxon>Eukaryota</taxon>
        <taxon>Metazoa</taxon>
        <taxon>Chordata</taxon>
        <taxon>Craniata</taxon>
        <taxon>Vertebrata</taxon>
        <taxon>Euteleostomi</taxon>
        <taxon>Actinopterygii</taxon>
        <taxon>Neopterygii</taxon>
        <taxon>Teleostei</taxon>
        <taxon>Neoteleostei</taxon>
        <taxon>Acanthomorphata</taxon>
        <taxon>Ovalentaria</taxon>
        <taxon>Atherinomorphae</taxon>
        <taxon>Cyprinodontiformes</taxon>
        <taxon>Cyprinodontidae</taxon>
        <taxon>Cyprinodon</taxon>
    </lineage>
</organism>
<reference evidence="18" key="2">
    <citation type="submission" date="2025-09" db="UniProtKB">
        <authorList>
            <consortium name="Ensembl"/>
        </authorList>
    </citation>
    <scope>IDENTIFICATION</scope>
</reference>
<evidence type="ECO:0000256" key="10">
    <source>
        <dbReference type="ARBA" id="ARBA00023277"/>
    </source>
</evidence>
<keyword evidence="6" id="KW-0597">Phosphoprotein</keyword>
<protein>
    <recommendedName>
        <fullName evidence="14">Phosphorylase b kinase regulatory subunit</fullName>
    </recommendedName>
</protein>
<evidence type="ECO:0000256" key="11">
    <source>
        <dbReference type="ARBA" id="ARBA00023288"/>
    </source>
</evidence>
<evidence type="ECO:0000256" key="13">
    <source>
        <dbReference type="PIRSR" id="PIRSR608734-50"/>
    </source>
</evidence>
<feature type="domain" description="GH15-like" evidence="16">
    <location>
        <begin position="8"/>
        <end position="885"/>
    </location>
</feature>
<keyword evidence="12 13" id="KW-0636">Prenylation</keyword>
<dbReference type="InterPro" id="IPR045583">
    <property type="entry name" value="KPBA/B_C"/>
</dbReference>
<proteinExistence type="inferred from homology"/>
<dbReference type="GO" id="GO:0005964">
    <property type="term" value="C:phosphorylase kinase complex"/>
    <property type="evidence" value="ECO:0007669"/>
    <property type="project" value="TreeGrafter"/>
</dbReference>
<dbReference type="Pfam" id="PF19292">
    <property type="entry name" value="KPBB_C"/>
    <property type="match status" value="1"/>
</dbReference>
<evidence type="ECO:0000256" key="12">
    <source>
        <dbReference type="ARBA" id="ARBA00023289"/>
    </source>
</evidence>
<keyword evidence="7 14" id="KW-0321">Glycogen metabolism</keyword>
<dbReference type="InterPro" id="IPR008734">
    <property type="entry name" value="PHK_A/B_su"/>
</dbReference>
<keyword evidence="19" id="KW-1185">Reference proteome</keyword>
<evidence type="ECO:0000256" key="1">
    <source>
        <dbReference type="ARBA" id="ARBA00002837"/>
    </source>
</evidence>
<evidence type="ECO:0000313" key="19">
    <source>
        <dbReference type="Proteomes" id="UP000265020"/>
    </source>
</evidence>
<dbReference type="GO" id="GO:0005516">
    <property type="term" value="F:calmodulin binding"/>
    <property type="evidence" value="ECO:0007669"/>
    <property type="project" value="UniProtKB-KW"/>
</dbReference>
<comment type="function">
    <text evidence="1">Phosphorylase b kinase catalyzes the phosphorylation of serine in certain substrates, including troponin I. The alpha chain may bind calmodulin.</text>
</comment>
<comment type="pathway">
    <text evidence="3 14">Glycan biosynthesis; glycogen metabolism.</text>
</comment>
<dbReference type="Ensembl" id="ENSCVAT00000029593.1">
    <property type="protein sequence ID" value="ENSCVAP00000010542.1"/>
    <property type="gene ID" value="ENSCVAG00000012965.1"/>
</dbReference>
<evidence type="ECO:0000256" key="14">
    <source>
        <dbReference type="RuleBase" id="RU364123"/>
    </source>
</evidence>
<evidence type="ECO:0000313" key="18">
    <source>
        <dbReference type="Ensembl" id="ENSCVAP00000010542.1"/>
    </source>
</evidence>
<dbReference type="FunFam" id="1.50.10.10:FF:000004">
    <property type="entry name" value="Phosphorylase b kinase regulatory subunit"/>
    <property type="match status" value="1"/>
</dbReference>
<keyword evidence="5 14" id="KW-1003">Cell membrane</keyword>
<dbReference type="PANTHER" id="PTHR10749">
    <property type="entry name" value="PHOSPHORYLASE B KINASE REGULATORY SUBUNIT"/>
    <property type="match status" value="1"/>
</dbReference>
<evidence type="ECO:0000256" key="15">
    <source>
        <dbReference type="SAM" id="MobiDB-lite"/>
    </source>
</evidence>
<feature type="region of interest" description="Disordered" evidence="15">
    <location>
        <begin position="691"/>
        <end position="710"/>
    </location>
</feature>
<dbReference type="UniPathway" id="UPA00163"/>
<dbReference type="PANTHER" id="PTHR10749:SF4">
    <property type="entry name" value="PHOSPHORYLASE B KINASE REGULATORY SUBUNIT ALPHA, SKELETAL MUSCLE ISOFORM"/>
    <property type="match status" value="1"/>
</dbReference>
<feature type="domain" description="Phosphorylase b kinase regulatory subunit alpha/beta C-terminal" evidence="17">
    <location>
        <begin position="1011"/>
        <end position="1103"/>
    </location>
</feature>
<evidence type="ECO:0000256" key="2">
    <source>
        <dbReference type="ARBA" id="ARBA00004342"/>
    </source>
</evidence>
<feature type="lipid moiety-binding region" description="S-farnesyl cysteine" evidence="13">
    <location>
        <position position="1183"/>
    </location>
</feature>
<dbReference type="AlphaFoldDB" id="A0A3Q2CXD9"/>
<evidence type="ECO:0000256" key="3">
    <source>
        <dbReference type="ARBA" id="ARBA00005131"/>
    </source>
</evidence>
<dbReference type="Gene3D" id="1.50.10.10">
    <property type="match status" value="1"/>
</dbReference>
<evidence type="ECO:0000259" key="17">
    <source>
        <dbReference type="Pfam" id="PF19292"/>
    </source>
</evidence>
<evidence type="ECO:0000256" key="6">
    <source>
        <dbReference type="ARBA" id="ARBA00022553"/>
    </source>
</evidence>
<keyword evidence="9 14" id="KW-0472">Membrane</keyword>
<evidence type="ECO:0000256" key="5">
    <source>
        <dbReference type="ARBA" id="ARBA00022475"/>
    </source>
</evidence>
<evidence type="ECO:0000256" key="8">
    <source>
        <dbReference type="ARBA" id="ARBA00022860"/>
    </source>
</evidence>
<dbReference type="Proteomes" id="UP000265020">
    <property type="component" value="Unassembled WGS sequence"/>
</dbReference>
<reference evidence="18" key="1">
    <citation type="submission" date="2025-08" db="UniProtKB">
        <authorList>
            <consortium name="Ensembl"/>
        </authorList>
    </citation>
    <scope>IDENTIFICATION</scope>
</reference>
<evidence type="ECO:0000256" key="9">
    <source>
        <dbReference type="ARBA" id="ARBA00023136"/>
    </source>
</evidence>
<dbReference type="InterPro" id="IPR008928">
    <property type="entry name" value="6-hairpin_glycosidase_sf"/>
</dbReference>